<comment type="caution">
    <text evidence="1">The sequence shown here is derived from an EMBL/GenBank/DDBJ whole genome shotgun (WGS) entry which is preliminary data.</text>
</comment>
<reference evidence="2" key="1">
    <citation type="submission" date="2022-10" db="EMBL/GenBank/DDBJ databases">
        <title>Genome assembly of Pristionchus species.</title>
        <authorList>
            <person name="Yoshida K."/>
            <person name="Sommer R.J."/>
        </authorList>
    </citation>
    <scope>NUCLEOTIDE SEQUENCE [LARGE SCALE GENOMIC DNA]</scope>
    <source>
        <strain evidence="2">RS5460</strain>
    </source>
</reference>
<proteinExistence type="predicted"/>
<evidence type="ECO:0000313" key="2">
    <source>
        <dbReference type="Proteomes" id="UP001328107"/>
    </source>
</evidence>
<organism evidence="1 2">
    <name type="scientific">Pristionchus mayeri</name>
    <dbReference type="NCBI Taxonomy" id="1317129"/>
    <lineage>
        <taxon>Eukaryota</taxon>
        <taxon>Metazoa</taxon>
        <taxon>Ecdysozoa</taxon>
        <taxon>Nematoda</taxon>
        <taxon>Chromadorea</taxon>
        <taxon>Rhabditida</taxon>
        <taxon>Rhabditina</taxon>
        <taxon>Diplogasteromorpha</taxon>
        <taxon>Diplogasteroidea</taxon>
        <taxon>Neodiplogasteridae</taxon>
        <taxon>Pristionchus</taxon>
    </lineage>
</organism>
<sequence>LLQKIYKAMFVPPDDIRVTFVRNAYQDEDVKVTGMCIRVRYGNKYVYRICDDPERDAILLDATDDQLKDLKLACIHRGKVFYAPAKFEGLRASIFKLKENIIV</sequence>
<evidence type="ECO:0000313" key="1">
    <source>
        <dbReference type="EMBL" id="GMR38493.1"/>
    </source>
</evidence>
<feature type="non-terminal residue" evidence="1">
    <location>
        <position position="103"/>
    </location>
</feature>
<accession>A0AAN5C5R0</accession>
<protein>
    <submittedName>
        <fullName evidence="1">Uncharacterized protein</fullName>
    </submittedName>
</protein>
<dbReference type="Proteomes" id="UP001328107">
    <property type="component" value="Unassembled WGS sequence"/>
</dbReference>
<keyword evidence="2" id="KW-1185">Reference proteome</keyword>
<feature type="non-terminal residue" evidence="1">
    <location>
        <position position="1"/>
    </location>
</feature>
<dbReference type="EMBL" id="BTRK01000002">
    <property type="protein sequence ID" value="GMR38493.1"/>
    <property type="molecule type" value="Genomic_DNA"/>
</dbReference>
<name>A0AAN5C5R0_9BILA</name>
<dbReference type="AlphaFoldDB" id="A0AAN5C5R0"/>
<gene>
    <name evidence="1" type="ORF">PMAYCL1PPCAC_08688</name>
</gene>